<evidence type="ECO:0000256" key="2">
    <source>
        <dbReference type="ARBA" id="ARBA00023002"/>
    </source>
</evidence>
<feature type="binding site" evidence="4">
    <location>
        <position position="138"/>
    </location>
    <ligand>
        <name>NAD(+)</name>
        <dbReference type="ChEBI" id="CHEBI:57540"/>
    </ligand>
</feature>
<keyword evidence="7" id="KW-1185">Reference proteome</keyword>
<dbReference type="CDD" id="cd08171">
    <property type="entry name" value="GlyDH-like"/>
    <property type="match status" value="1"/>
</dbReference>
<dbReference type="SUPFAM" id="SSF56796">
    <property type="entry name" value="Dehydroquinate synthase-like"/>
    <property type="match status" value="1"/>
</dbReference>
<protein>
    <submittedName>
        <fullName evidence="6">3-dehydroquinate synthase</fullName>
    </submittedName>
</protein>
<dbReference type="GO" id="GO:0046872">
    <property type="term" value="F:metal ion binding"/>
    <property type="evidence" value="ECO:0007669"/>
    <property type="project" value="UniProtKB-KW"/>
</dbReference>
<dbReference type="PATRIC" id="fig|1423718.3.peg.2009"/>
<feature type="domain" description="Alcohol dehydrogenase iron-type/glycerol dehydrogenase GldA" evidence="5">
    <location>
        <begin position="15"/>
        <end position="142"/>
    </location>
</feature>
<feature type="binding site" evidence="4">
    <location>
        <position position="132"/>
    </location>
    <ligand>
        <name>NAD(+)</name>
        <dbReference type="ChEBI" id="CHEBI:57540"/>
    </ligand>
</feature>
<comment type="cofactor">
    <cofactor evidence="3">
        <name>Zn(2+)</name>
        <dbReference type="ChEBI" id="CHEBI:29105"/>
    </cofactor>
    <text evidence="3">Binds 1 zinc ion per subunit.</text>
</comment>
<comment type="caution">
    <text evidence="6">The sequence shown here is derived from an EMBL/GenBank/DDBJ whole genome shotgun (WGS) entry which is preliminary data.</text>
</comment>
<feature type="binding site" evidence="3">
    <location>
        <position position="285"/>
    </location>
    <ligand>
        <name>glycerol</name>
        <dbReference type="ChEBI" id="CHEBI:17754"/>
    </ligand>
</feature>
<accession>A0A0R2AII8</accession>
<evidence type="ECO:0000256" key="1">
    <source>
        <dbReference type="ARBA" id="ARBA00022723"/>
    </source>
</evidence>
<reference evidence="6 7" key="1">
    <citation type="journal article" date="2015" name="Genome Announc.">
        <title>Expanding the biotechnology potential of lactobacilli through comparative genomics of 213 strains and associated genera.</title>
        <authorList>
            <person name="Sun Z."/>
            <person name="Harris H.M."/>
            <person name="McCann A."/>
            <person name="Guo C."/>
            <person name="Argimon S."/>
            <person name="Zhang W."/>
            <person name="Yang X."/>
            <person name="Jeffery I.B."/>
            <person name="Cooney J.C."/>
            <person name="Kagawa T.F."/>
            <person name="Liu W."/>
            <person name="Song Y."/>
            <person name="Salvetti E."/>
            <person name="Wrobel A."/>
            <person name="Rasinkangas P."/>
            <person name="Parkhill J."/>
            <person name="Rea M.C."/>
            <person name="O'Sullivan O."/>
            <person name="Ritari J."/>
            <person name="Douillard F.P."/>
            <person name="Paul Ross R."/>
            <person name="Yang R."/>
            <person name="Briner A.E."/>
            <person name="Felis G.E."/>
            <person name="de Vos W.M."/>
            <person name="Barrangou R."/>
            <person name="Klaenhammer T.R."/>
            <person name="Caufield P.W."/>
            <person name="Cui Y."/>
            <person name="Zhang H."/>
            <person name="O'Toole P.W."/>
        </authorList>
    </citation>
    <scope>NUCLEOTIDE SEQUENCE [LARGE SCALE GENOMIC DNA]</scope>
    <source>
        <strain evidence="6 7">DSM 20509</strain>
    </source>
</reference>
<feature type="binding site" evidence="3">
    <location>
        <position position="177"/>
    </location>
    <ligand>
        <name>glycerol</name>
        <dbReference type="ChEBI" id="CHEBI:17754"/>
    </ligand>
</feature>
<proteinExistence type="predicted"/>
<dbReference type="EMBL" id="AYYP01000035">
    <property type="protein sequence ID" value="KRM64299.1"/>
    <property type="molecule type" value="Genomic_DNA"/>
</dbReference>
<keyword evidence="4" id="KW-0520">NAD</keyword>
<evidence type="ECO:0000313" key="6">
    <source>
        <dbReference type="EMBL" id="KRM64299.1"/>
    </source>
</evidence>
<dbReference type="InterPro" id="IPR001670">
    <property type="entry name" value="ADH_Fe/GldA"/>
</dbReference>
<dbReference type="PANTHER" id="PTHR43616">
    <property type="entry name" value="GLYCEROL DEHYDROGENASE"/>
    <property type="match status" value="1"/>
</dbReference>
<evidence type="ECO:0000259" key="5">
    <source>
        <dbReference type="Pfam" id="PF00465"/>
    </source>
</evidence>
<dbReference type="Gene3D" id="3.40.50.1970">
    <property type="match status" value="1"/>
</dbReference>
<name>A0A0R2AII8_9LACO</name>
<dbReference type="PANTHER" id="PTHR43616:SF3">
    <property type="entry name" value="HYDROXYCARBOXYLATE DEHYDROGENASE A"/>
    <property type="match status" value="1"/>
</dbReference>
<sequence>MCKEEIIMTTNCMSNYSYGPNCFDELPAILAGYGFTKVVFIGGKRALASSQTEVKQVLSQANVEVTASLVYGVESTQANIDRLVATEEVAAADVIFGFGGGKALDTAKMVAMELAKPIFTFPTICSNCSAGTAVAVIYHDDGSFDRYGFPPVPLHVFINTQVIANAPAKYFWAGIGDGISKAPEVAHCVAHAKETGMELPHTATLGAAIAASSKGAFYQYGPQGIADVKNNLASRAVEEVALDIVVSTGYASNLVNQKEFYFNSCHAHAFYNATTAIKREGEYLHGQIVSFGVLVLHAYYQEDEELQRVLAFNHRLGLPVTLAQLGLSQADIPKVVEVAMTTNEYKHLPFEPDQFAAAIKRADELGQALS</sequence>
<dbReference type="PIRSF" id="PIRSF000112">
    <property type="entry name" value="Glycerol_dehydrogenase"/>
    <property type="match status" value="1"/>
</dbReference>
<keyword evidence="2" id="KW-0560">Oxidoreductase</keyword>
<dbReference type="Pfam" id="PF00465">
    <property type="entry name" value="Fe-ADH"/>
    <property type="match status" value="1"/>
</dbReference>
<keyword evidence="3" id="KW-0862">Zinc</keyword>
<dbReference type="InterPro" id="IPR016205">
    <property type="entry name" value="Glycerol_DH"/>
</dbReference>
<dbReference type="GO" id="GO:0016614">
    <property type="term" value="F:oxidoreductase activity, acting on CH-OH group of donors"/>
    <property type="evidence" value="ECO:0007669"/>
    <property type="project" value="InterPro"/>
</dbReference>
<evidence type="ECO:0000313" key="7">
    <source>
        <dbReference type="Proteomes" id="UP000051008"/>
    </source>
</evidence>
<feature type="binding site" evidence="3">
    <location>
        <position position="268"/>
    </location>
    <ligand>
        <name>glycerol</name>
        <dbReference type="ChEBI" id="CHEBI:17754"/>
    </ligand>
</feature>
<organism evidence="6 7">
    <name type="scientific">Ligilactobacillus agilis DSM 20509</name>
    <dbReference type="NCBI Taxonomy" id="1423718"/>
    <lineage>
        <taxon>Bacteria</taxon>
        <taxon>Bacillati</taxon>
        <taxon>Bacillota</taxon>
        <taxon>Bacilli</taxon>
        <taxon>Lactobacillales</taxon>
        <taxon>Lactobacillaceae</taxon>
        <taxon>Ligilactobacillus</taxon>
    </lineage>
</organism>
<dbReference type="Proteomes" id="UP000051008">
    <property type="component" value="Unassembled WGS sequence"/>
</dbReference>
<evidence type="ECO:0000256" key="4">
    <source>
        <dbReference type="PIRSR" id="PIRSR000112-3"/>
    </source>
</evidence>
<dbReference type="Gene3D" id="1.20.1090.10">
    <property type="entry name" value="Dehydroquinate synthase-like - alpha domain"/>
    <property type="match status" value="1"/>
</dbReference>
<dbReference type="AlphaFoldDB" id="A0A0R2AII8"/>
<evidence type="ECO:0000256" key="3">
    <source>
        <dbReference type="PIRSR" id="PIRSR000112-1"/>
    </source>
</evidence>
<gene>
    <name evidence="6" type="ORF">FC14_GL001934</name>
</gene>
<feature type="binding site" evidence="4">
    <location>
        <begin position="123"/>
        <end position="126"/>
    </location>
    <ligand>
        <name>NAD(+)</name>
        <dbReference type="ChEBI" id="CHEBI:57540"/>
    </ligand>
</feature>
<keyword evidence="1 3" id="KW-0479">Metal-binding</keyword>
<feature type="binding site" evidence="4">
    <location>
        <begin position="101"/>
        <end position="105"/>
    </location>
    <ligand>
        <name>NAD(+)</name>
        <dbReference type="ChEBI" id="CHEBI:57540"/>
    </ligand>
</feature>